<dbReference type="GO" id="GO:0005524">
    <property type="term" value="F:ATP binding"/>
    <property type="evidence" value="ECO:0007669"/>
    <property type="project" value="InterPro"/>
</dbReference>
<name>A0A165KND6_9APHY</name>
<evidence type="ECO:0000259" key="1">
    <source>
        <dbReference type="PROSITE" id="PS50011"/>
    </source>
</evidence>
<dbReference type="InterPro" id="IPR011009">
    <property type="entry name" value="Kinase-like_dom_sf"/>
</dbReference>
<feature type="domain" description="Protein kinase" evidence="1">
    <location>
        <begin position="1"/>
        <end position="101"/>
    </location>
</feature>
<protein>
    <recommendedName>
        <fullName evidence="1">Protein kinase domain-containing protein</fullName>
    </recommendedName>
</protein>
<keyword evidence="3" id="KW-1185">Reference proteome</keyword>
<accession>A0A165KND6</accession>
<organism evidence="2 3">
    <name type="scientific">Daedalea quercina L-15889</name>
    <dbReference type="NCBI Taxonomy" id="1314783"/>
    <lineage>
        <taxon>Eukaryota</taxon>
        <taxon>Fungi</taxon>
        <taxon>Dikarya</taxon>
        <taxon>Basidiomycota</taxon>
        <taxon>Agaricomycotina</taxon>
        <taxon>Agaricomycetes</taxon>
        <taxon>Polyporales</taxon>
        <taxon>Fomitopsis</taxon>
    </lineage>
</organism>
<gene>
    <name evidence="2" type="ORF">DAEQUDRAFT_646521</name>
</gene>
<dbReference type="Pfam" id="PF17667">
    <property type="entry name" value="Pkinase_fungal"/>
    <property type="match status" value="1"/>
</dbReference>
<dbReference type="PROSITE" id="PS50011">
    <property type="entry name" value="PROTEIN_KINASE_DOM"/>
    <property type="match status" value="1"/>
</dbReference>
<reference evidence="2 3" key="1">
    <citation type="journal article" date="2016" name="Mol. Biol. Evol.">
        <title>Comparative Genomics of Early-Diverging Mushroom-Forming Fungi Provides Insights into the Origins of Lignocellulose Decay Capabilities.</title>
        <authorList>
            <person name="Nagy L.G."/>
            <person name="Riley R."/>
            <person name="Tritt A."/>
            <person name="Adam C."/>
            <person name="Daum C."/>
            <person name="Floudas D."/>
            <person name="Sun H."/>
            <person name="Yadav J.S."/>
            <person name="Pangilinan J."/>
            <person name="Larsson K.H."/>
            <person name="Matsuura K."/>
            <person name="Barry K."/>
            <person name="Labutti K."/>
            <person name="Kuo R."/>
            <person name="Ohm R.A."/>
            <person name="Bhattacharya S.S."/>
            <person name="Shirouzu T."/>
            <person name="Yoshinaga Y."/>
            <person name="Martin F.M."/>
            <person name="Grigoriev I.V."/>
            <person name="Hibbett D.S."/>
        </authorList>
    </citation>
    <scope>NUCLEOTIDE SEQUENCE [LARGE SCALE GENOMIC DNA]</scope>
    <source>
        <strain evidence="2 3">L-15889</strain>
    </source>
</reference>
<dbReference type="EMBL" id="KV429193">
    <property type="protein sequence ID" value="KZT63360.1"/>
    <property type="molecule type" value="Genomic_DNA"/>
</dbReference>
<evidence type="ECO:0000313" key="3">
    <source>
        <dbReference type="Proteomes" id="UP000076727"/>
    </source>
</evidence>
<proteinExistence type="predicted"/>
<dbReference type="GO" id="GO:0004672">
    <property type="term" value="F:protein kinase activity"/>
    <property type="evidence" value="ECO:0007669"/>
    <property type="project" value="InterPro"/>
</dbReference>
<dbReference type="InterPro" id="IPR000719">
    <property type="entry name" value="Prot_kinase_dom"/>
</dbReference>
<dbReference type="SUPFAM" id="SSF56112">
    <property type="entry name" value="Protein kinase-like (PK-like)"/>
    <property type="match status" value="1"/>
</dbReference>
<dbReference type="Proteomes" id="UP000076727">
    <property type="component" value="Unassembled WGS sequence"/>
</dbReference>
<feature type="non-terminal residue" evidence="2">
    <location>
        <position position="1"/>
    </location>
</feature>
<dbReference type="InterPro" id="IPR040976">
    <property type="entry name" value="Pkinase_fungal"/>
</dbReference>
<dbReference type="AlphaFoldDB" id="A0A165KND6"/>
<dbReference type="OrthoDB" id="5584477at2759"/>
<feature type="non-terminal residue" evidence="2">
    <location>
        <position position="101"/>
    </location>
</feature>
<sequence length="101" mass="11736">YSCVSLGHCLLWIGNDEHRVEHTDISIANFGVDPLTLTLKLRDFDLARLVRLRMPNGPPDTERTGTTPFMALDLLNSRYWEGKVERLYRHDLEGFVWVMAY</sequence>
<evidence type="ECO:0000313" key="2">
    <source>
        <dbReference type="EMBL" id="KZT63360.1"/>
    </source>
</evidence>
<dbReference type="Gene3D" id="1.10.510.10">
    <property type="entry name" value="Transferase(Phosphotransferase) domain 1"/>
    <property type="match status" value="1"/>
</dbReference>